<evidence type="ECO:0000256" key="5">
    <source>
        <dbReference type="ARBA" id="ARBA00022939"/>
    </source>
</evidence>
<keyword evidence="4" id="KW-0949">S-adenosyl-L-methionine</keyword>
<keyword evidence="5" id="KW-0128">Catecholamine metabolism</keyword>
<proteinExistence type="inferred from homology"/>
<organism evidence="7 8">
    <name type="scientific">Basidiobolus ranarum</name>
    <dbReference type="NCBI Taxonomy" id="34480"/>
    <lineage>
        <taxon>Eukaryota</taxon>
        <taxon>Fungi</taxon>
        <taxon>Fungi incertae sedis</taxon>
        <taxon>Zoopagomycota</taxon>
        <taxon>Entomophthoromycotina</taxon>
        <taxon>Basidiobolomycetes</taxon>
        <taxon>Basidiobolales</taxon>
        <taxon>Basidiobolaceae</taxon>
        <taxon>Basidiobolus</taxon>
    </lineage>
</organism>
<evidence type="ECO:0000256" key="1">
    <source>
        <dbReference type="ARBA" id="ARBA00012880"/>
    </source>
</evidence>
<accession>A0ABR2VL83</accession>
<dbReference type="PANTHER" id="PTHR43836">
    <property type="entry name" value="CATECHOL O-METHYLTRANSFERASE 1-RELATED"/>
    <property type="match status" value="1"/>
</dbReference>
<dbReference type="SUPFAM" id="SSF53335">
    <property type="entry name" value="S-adenosyl-L-methionine-dependent methyltransferases"/>
    <property type="match status" value="1"/>
</dbReference>
<comment type="caution">
    <text evidence="7">The sequence shown here is derived from an EMBL/GenBank/DDBJ whole genome shotgun (WGS) entry which is preliminary data.</text>
</comment>
<keyword evidence="2" id="KW-0489">Methyltransferase</keyword>
<dbReference type="Gene3D" id="3.40.50.150">
    <property type="entry name" value="Vaccinia Virus protein VP39"/>
    <property type="match status" value="1"/>
</dbReference>
<dbReference type="EMBL" id="JASJQH010009878">
    <property type="protein sequence ID" value="KAK9674939.1"/>
    <property type="molecule type" value="Genomic_DNA"/>
</dbReference>
<evidence type="ECO:0000313" key="8">
    <source>
        <dbReference type="Proteomes" id="UP001479436"/>
    </source>
</evidence>
<evidence type="ECO:0000256" key="2">
    <source>
        <dbReference type="ARBA" id="ARBA00022603"/>
    </source>
</evidence>
<comment type="similarity">
    <text evidence="6">Belongs to the class I-like SAM-binding methyltransferase superfamily. Cation-dependent O-methyltransferase family.</text>
</comment>
<evidence type="ECO:0000256" key="4">
    <source>
        <dbReference type="ARBA" id="ARBA00022691"/>
    </source>
</evidence>
<dbReference type="InterPro" id="IPR002935">
    <property type="entry name" value="SAM_O-MeTrfase"/>
</dbReference>
<dbReference type="Pfam" id="PF01596">
    <property type="entry name" value="Methyltransf_3"/>
    <property type="match status" value="1"/>
</dbReference>
<protein>
    <recommendedName>
        <fullName evidence="1">catechol O-methyltransferase</fullName>
        <ecNumber evidence="1">2.1.1.6</ecNumber>
    </recommendedName>
</protein>
<evidence type="ECO:0000256" key="6">
    <source>
        <dbReference type="ARBA" id="ARBA00023453"/>
    </source>
</evidence>
<gene>
    <name evidence="7" type="ORF">K7432_016778</name>
</gene>
<dbReference type="PANTHER" id="PTHR43836:SF2">
    <property type="entry name" value="CATECHOL O-METHYLTRANSFERASE 1-RELATED"/>
    <property type="match status" value="1"/>
</dbReference>
<name>A0ABR2VL83_9FUNG</name>
<keyword evidence="3" id="KW-0808">Transferase</keyword>
<keyword evidence="8" id="KW-1185">Reference proteome</keyword>
<reference evidence="7 8" key="1">
    <citation type="submission" date="2023-04" db="EMBL/GenBank/DDBJ databases">
        <title>Genome of Basidiobolus ranarum AG-B5.</title>
        <authorList>
            <person name="Stajich J.E."/>
            <person name="Carter-House D."/>
            <person name="Gryganskyi A."/>
        </authorList>
    </citation>
    <scope>NUCLEOTIDE SEQUENCE [LARGE SCALE GENOMIC DNA]</scope>
    <source>
        <strain evidence="7 8">AG-B5</strain>
    </source>
</reference>
<evidence type="ECO:0000313" key="7">
    <source>
        <dbReference type="EMBL" id="KAK9674939.1"/>
    </source>
</evidence>
<dbReference type="PROSITE" id="PS51682">
    <property type="entry name" value="SAM_OMT_I"/>
    <property type="match status" value="1"/>
</dbReference>
<sequence length="224" mass="25096">MSSVSAVYKPDTGGYLDFVLSNSTRGDASSVISAIDQYADTHTLMHIGNKKGSVIDDLISKQPVQVMVELGGYLGYSAVRFANKLPTNGHYYSFELNPEFAEVAGKIIEHAGLSSKVTIVLGEFQSTSKNFFQEYDVKEVQFVFIDHWQDLYVQDLKIIEELKWMQKGALVVADNVLYPGAPEYKAYIENHPETYESRMIEVEFSFRKGDKPVVDALLVAEFLG</sequence>
<dbReference type="InterPro" id="IPR029063">
    <property type="entry name" value="SAM-dependent_MTases_sf"/>
</dbReference>
<dbReference type="EC" id="2.1.1.6" evidence="1"/>
<dbReference type="Proteomes" id="UP001479436">
    <property type="component" value="Unassembled WGS sequence"/>
</dbReference>
<evidence type="ECO:0000256" key="3">
    <source>
        <dbReference type="ARBA" id="ARBA00022679"/>
    </source>
</evidence>